<dbReference type="EMBL" id="CM003535">
    <property type="protein sequence ID" value="RCV39166.1"/>
    <property type="molecule type" value="Genomic_DNA"/>
</dbReference>
<reference evidence="1" key="1">
    <citation type="journal article" date="2012" name="Nat. Biotechnol.">
        <title>Reference genome sequence of the model plant Setaria.</title>
        <authorList>
            <person name="Bennetzen J.L."/>
            <person name="Schmutz J."/>
            <person name="Wang H."/>
            <person name="Percifield R."/>
            <person name="Hawkins J."/>
            <person name="Pontaroli A.C."/>
            <person name="Estep M."/>
            <person name="Feng L."/>
            <person name="Vaughn J.N."/>
            <person name="Grimwood J."/>
            <person name="Jenkins J."/>
            <person name="Barry K."/>
            <person name="Lindquist E."/>
            <person name="Hellsten U."/>
            <person name="Deshpande S."/>
            <person name="Wang X."/>
            <person name="Wu X."/>
            <person name="Mitros T."/>
            <person name="Triplett J."/>
            <person name="Yang X."/>
            <person name="Ye C.Y."/>
            <person name="Mauro-Herrera M."/>
            <person name="Wang L."/>
            <person name="Li P."/>
            <person name="Sharma M."/>
            <person name="Sharma R."/>
            <person name="Ronald P.C."/>
            <person name="Panaud O."/>
            <person name="Kellogg E.A."/>
            <person name="Brutnell T.P."/>
            <person name="Doust A.N."/>
            <person name="Tuskan G.A."/>
            <person name="Rokhsar D."/>
            <person name="Devos K.M."/>
        </authorList>
    </citation>
    <scope>NUCLEOTIDE SEQUENCE [LARGE SCALE GENOMIC DNA]</scope>
    <source>
        <strain evidence="1">Yugu1</strain>
    </source>
</reference>
<accession>A0A368S9Q0</accession>
<reference evidence="1" key="2">
    <citation type="submission" date="2015-07" db="EMBL/GenBank/DDBJ databases">
        <authorList>
            <person name="Noorani M."/>
        </authorList>
    </citation>
    <scope>NUCLEOTIDE SEQUENCE</scope>
    <source>
        <strain evidence="1">Yugu1</strain>
    </source>
</reference>
<evidence type="ECO:0000313" key="1">
    <source>
        <dbReference type="EMBL" id="RCV39166.1"/>
    </source>
</evidence>
<proteinExistence type="predicted"/>
<gene>
    <name evidence="1" type="ORF">SETIT_8G201600v2</name>
</gene>
<sequence>MPLFPGTCFVVTTQIRMGFSILSELILYIAGTNRMEQIQISYAFQTSSITQAKLKSQAFNGAGKNATQMYLAARTRQICRVTITLDASQAYVHQRGDSTCINATDRWPFSTIVLFSSFMCIYGYCPNRWPISLIHMFELS</sequence>
<dbReference type="AlphaFoldDB" id="A0A368S9Q0"/>
<organism evidence="1">
    <name type="scientific">Setaria italica</name>
    <name type="common">Foxtail millet</name>
    <name type="synonym">Panicum italicum</name>
    <dbReference type="NCBI Taxonomy" id="4555"/>
    <lineage>
        <taxon>Eukaryota</taxon>
        <taxon>Viridiplantae</taxon>
        <taxon>Streptophyta</taxon>
        <taxon>Embryophyta</taxon>
        <taxon>Tracheophyta</taxon>
        <taxon>Spermatophyta</taxon>
        <taxon>Magnoliopsida</taxon>
        <taxon>Liliopsida</taxon>
        <taxon>Poales</taxon>
        <taxon>Poaceae</taxon>
        <taxon>PACMAD clade</taxon>
        <taxon>Panicoideae</taxon>
        <taxon>Panicodae</taxon>
        <taxon>Paniceae</taxon>
        <taxon>Cenchrinae</taxon>
        <taxon>Setaria</taxon>
    </lineage>
</organism>
<name>A0A368S9Q0_SETIT</name>
<protein>
    <submittedName>
        <fullName evidence="1">Uncharacterized protein</fullName>
    </submittedName>
</protein>